<gene>
    <name evidence="1" type="ORF">GYMLUDRAFT_253515</name>
</gene>
<accession>A0A0D0B6Z8</accession>
<keyword evidence="2" id="KW-1185">Reference proteome</keyword>
<protein>
    <submittedName>
        <fullName evidence="1">Uncharacterized protein</fullName>
    </submittedName>
</protein>
<proteinExistence type="predicted"/>
<sequence length="89" mass="10454">MQEWTAEKLIIGLQLQEEFFTVPVPEDFYHDLRRSAQDAYWYSPELDIHLMKLELTAKQLGLDIFTHIYSVDLNNPLACIMEPIINDTI</sequence>
<name>A0A0D0B6Z8_9AGAR</name>
<dbReference type="Proteomes" id="UP000053593">
    <property type="component" value="Unassembled WGS sequence"/>
</dbReference>
<organism evidence="1 2">
    <name type="scientific">Collybiopsis luxurians FD-317 M1</name>
    <dbReference type="NCBI Taxonomy" id="944289"/>
    <lineage>
        <taxon>Eukaryota</taxon>
        <taxon>Fungi</taxon>
        <taxon>Dikarya</taxon>
        <taxon>Basidiomycota</taxon>
        <taxon>Agaricomycotina</taxon>
        <taxon>Agaricomycetes</taxon>
        <taxon>Agaricomycetidae</taxon>
        <taxon>Agaricales</taxon>
        <taxon>Marasmiineae</taxon>
        <taxon>Omphalotaceae</taxon>
        <taxon>Collybiopsis</taxon>
        <taxon>Collybiopsis luxurians</taxon>
    </lineage>
</organism>
<reference evidence="1 2" key="1">
    <citation type="submission" date="2014-04" db="EMBL/GenBank/DDBJ databases">
        <title>Evolutionary Origins and Diversification of the Mycorrhizal Mutualists.</title>
        <authorList>
            <consortium name="DOE Joint Genome Institute"/>
            <consortium name="Mycorrhizal Genomics Consortium"/>
            <person name="Kohler A."/>
            <person name="Kuo A."/>
            <person name="Nagy L.G."/>
            <person name="Floudas D."/>
            <person name="Copeland A."/>
            <person name="Barry K.W."/>
            <person name="Cichocki N."/>
            <person name="Veneault-Fourrey C."/>
            <person name="LaButti K."/>
            <person name="Lindquist E.A."/>
            <person name="Lipzen A."/>
            <person name="Lundell T."/>
            <person name="Morin E."/>
            <person name="Murat C."/>
            <person name="Riley R."/>
            <person name="Ohm R."/>
            <person name="Sun H."/>
            <person name="Tunlid A."/>
            <person name="Henrissat B."/>
            <person name="Grigoriev I.V."/>
            <person name="Hibbett D.S."/>
            <person name="Martin F."/>
        </authorList>
    </citation>
    <scope>NUCLEOTIDE SEQUENCE [LARGE SCALE GENOMIC DNA]</scope>
    <source>
        <strain evidence="1 2">FD-317 M1</strain>
    </source>
</reference>
<evidence type="ECO:0000313" key="1">
    <source>
        <dbReference type="EMBL" id="KIK49841.1"/>
    </source>
</evidence>
<dbReference type="HOGENOM" id="CLU_2454953_0_0_1"/>
<dbReference type="EMBL" id="KN834982">
    <property type="protein sequence ID" value="KIK49841.1"/>
    <property type="molecule type" value="Genomic_DNA"/>
</dbReference>
<dbReference type="AlphaFoldDB" id="A0A0D0B6Z8"/>
<evidence type="ECO:0000313" key="2">
    <source>
        <dbReference type="Proteomes" id="UP000053593"/>
    </source>
</evidence>